<dbReference type="InterPro" id="IPR007221">
    <property type="entry name" value="MreC"/>
</dbReference>
<evidence type="ECO:0000259" key="6">
    <source>
        <dbReference type="Pfam" id="PF04085"/>
    </source>
</evidence>
<comment type="similarity">
    <text evidence="1">Belongs to the MreC family.</text>
</comment>
<dbReference type="Gene3D" id="2.40.10.350">
    <property type="entry name" value="Rod shape-determining protein MreC, domain 2"/>
    <property type="match status" value="1"/>
</dbReference>
<keyword evidence="8" id="KW-1185">Reference proteome</keyword>
<name>A0A448TSU4_9PAST</name>
<evidence type="ECO:0000256" key="2">
    <source>
        <dbReference type="ARBA" id="ARBA00013855"/>
    </source>
</evidence>
<protein>
    <recommendedName>
        <fullName evidence="2">Cell shape-determining protein MreC</fullName>
    </recommendedName>
    <alternativeName>
        <fullName evidence="4">Cell shape protein MreC</fullName>
    </alternativeName>
</protein>
<dbReference type="OrthoDB" id="9808025at2"/>
<dbReference type="KEGG" id="adp:NCTC12871_00510"/>
<dbReference type="RefSeq" id="WP_126598705.1">
    <property type="nucleotide sequence ID" value="NZ_LR134510.1"/>
</dbReference>
<feature type="compositionally biased region" description="Polar residues" evidence="5">
    <location>
        <begin position="310"/>
        <end position="326"/>
    </location>
</feature>
<feature type="compositionally biased region" description="Polar residues" evidence="5">
    <location>
        <begin position="350"/>
        <end position="361"/>
    </location>
</feature>
<dbReference type="EMBL" id="LR134510">
    <property type="protein sequence ID" value="VEJ09080.1"/>
    <property type="molecule type" value="Genomic_DNA"/>
</dbReference>
<feature type="compositionally biased region" description="Basic and acidic residues" evidence="5">
    <location>
        <begin position="364"/>
        <end position="384"/>
    </location>
</feature>
<proteinExistence type="inferred from homology"/>
<dbReference type="PANTHER" id="PTHR34138">
    <property type="entry name" value="CELL SHAPE-DETERMINING PROTEIN MREC"/>
    <property type="match status" value="1"/>
</dbReference>
<gene>
    <name evidence="7" type="ORF">NCTC12871_00510</name>
</gene>
<organism evidence="7 8">
    <name type="scientific">Actinobacillus delphinicola</name>
    <dbReference type="NCBI Taxonomy" id="51161"/>
    <lineage>
        <taxon>Bacteria</taxon>
        <taxon>Pseudomonadati</taxon>
        <taxon>Pseudomonadota</taxon>
        <taxon>Gammaproteobacteria</taxon>
        <taxon>Pasteurellales</taxon>
        <taxon>Pasteurellaceae</taxon>
        <taxon>Actinobacillus</taxon>
    </lineage>
</organism>
<evidence type="ECO:0000256" key="5">
    <source>
        <dbReference type="SAM" id="MobiDB-lite"/>
    </source>
</evidence>
<dbReference type="InterPro" id="IPR042177">
    <property type="entry name" value="Cell/Rod_1"/>
</dbReference>
<evidence type="ECO:0000256" key="3">
    <source>
        <dbReference type="ARBA" id="ARBA00022960"/>
    </source>
</evidence>
<feature type="domain" description="Rod shape-determining protein MreC beta-barrel core" evidence="6">
    <location>
        <begin position="124"/>
        <end position="271"/>
    </location>
</feature>
<feature type="compositionally biased region" description="Acidic residues" evidence="5">
    <location>
        <begin position="327"/>
        <end position="344"/>
    </location>
</feature>
<dbReference type="GO" id="GO:0008360">
    <property type="term" value="P:regulation of cell shape"/>
    <property type="evidence" value="ECO:0007669"/>
    <property type="project" value="UniProtKB-KW"/>
</dbReference>
<evidence type="ECO:0000256" key="1">
    <source>
        <dbReference type="ARBA" id="ARBA00009369"/>
    </source>
</evidence>
<accession>A0A448TSU4</accession>
<evidence type="ECO:0000313" key="7">
    <source>
        <dbReference type="EMBL" id="VEJ09080.1"/>
    </source>
</evidence>
<dbReference type="AlphaFoldDB" id="A0A448TSU4"/>
<dbReference type="Gene3D" id="2.40.10.340">
    <property type="entry name" value="Rod shape-determining protein MreC, domain 1"/>
    <property type="match status" value="1"/>
</dbReference>
<keyword evidence="3" id="KW-0133">Cell shape</keyword>
<dbReference type="Pfam" id="PF04085">
    <property type="entry name" value="MreC"/>
    <property type="match status" value="1"/>
</dbReference>
<dbReference type="NCBIfam" id="TIGR00219">
    <property type="entry name" value="mreC"/>
    <property type="match status" value="1"/>
</dbReference>
<evidence type="ECO:0000256" key="4">
    <source>
        <dbReference type="ARBA" id="ARBA00032089"/>
    </source>
</evidence>
<reference evidence="7 8" key="1">
    <citation type="submission" date="2018-12" db="EMBL/GenBank/DDBJ databases">
        <authorList>
            <consortium name="Pathogen Informatics"/>
        </authorList>
    </citation>
    <scope>NUCLEOTIDE SEQUENCE [LARGE SCALE GENOMIC DNA]</scope>
    <source>
        <strain evidence="7 8">NCTC12871</strain>
    </source>
</reference>
<dbReference type="GO" id="GO:0005886">
    <property type="term" value="C:plasma membrane"/>
    <property type="evidence" value="ECO:0007669"/>
    <property type="project" value="TreeGrafter"/>
</dbReference>
<sequence>MKSWFSRSPALGIRFVVALILSLLLILADGNKIPVMVSLRNIMENGISLVYYFANAPHYLLDGVSENFVNSQKLRLENKVLTAELKEKEADLLLLDHLKVENQRLRLLLNSPLRQDEYKKLAQVINAENDNYHQQLVINQGSKDGAFVGQPVIDENGVVGQIISTGEHTSRVLLITDVSHSIPVQVLRNGTRMIATGTGHSDELTLDNVPRSTDIKVGDLLVTSGLSGRFPEGFPVATVEKIERNQQNYFATITAKPQANIAGLRDVLLVWPTSQDLHRAQTITPDEVKDMVKERFALQEKKQHSDLFSPPNTSSDVNKPLSFTDSSVDDIADTPDATDPEEVVAVDAANENNPIPQSDSMPSDDAKKVESMPHSKQDSKAKRN</sequence>
<feature type="region of interest" description="Disordered" evidence="5">
    <location>
        <begin position="300"/>
        <end position="384"/>
    </location>
</feature>
<dbReference type="PANTHER" id="PTHR34138:SF1">
    <property type="entry name" value="CELL SHAPE-DETERMINING PROTEIN MREC"/>
    <property type="match status" value="1"/>
</dbReference>
<dbReference type="Proteomes" id="UP000279799">
    <property type="component" value="Chromosome"/>
</dbReference>
<evidence type="ECO:0000313" key="8">
    <source>
        <dbReference type="Proteomes" id="UP000279799"/>
    </source>
</evidence>
<dbReference type="InterPro" id="IPR042175">
    <property type="entry name" value="Cell/Rod_MreC_2"/>
</dbReference>
<dbReference type="InterPro" id="IPR055342">
    <property type="entry name" value="MreC_beta-barrel_core"/>
</dbReference>